<organism evidence="1 2">
    <name type="scientific">Bifidobacterium myosotis</name>
    <dbReference type="NCBI Taxonomy" id="1630166"/>
    <lineage>
        <taxon>Bacteria</taxon>
        <taxon>Bacillati</taxon>
        <taxon>Actinomycetota</taxon>
        <taxon>Actinomycetes</taxon>
        <taxon>Bifidobacteriales</taxon>
        <taxon>Bifidobacteriaceae</taxon>
        <taxon>Bifidobacterium</taxon>
    </lineage>
</organism>
<gene>
    <name evidence="1" type="ORF">EMO91_10710</name>
</gene>
<reference evidence="1 2" key="1">
    <citation type="journal article" date="2019" name="Syst. Appl. Microbiol.">
        <title>Characterization of Bifidobacterium species in feaces of the Egyptian fruit bat: Description of B. vespertilionis sp. nov. and B. rousetti sp. nov.</title>
        <authorList>
            <person name="Modesto M."/>
            <person name="Satti M."/>
            <person name="Watanabe K."/>
            <person name="Puglisi E."/>
            <person name="Morelli L."/>
            <person name="Huang C.-H."/>
            <person name="Liou J.-S."/>
            <person name="Miyashita M."/>
            <person name="Tamura T."/>
            <person name="Saito S."/>
            <person name="Mori K."/>
            <person name="Huang L."/>
            <person name="Sciavilla P."/>
            <person name="Sandri C."/>
            <person name="Spiezio C."/>
            <person name="Vitali F."/>
            <person name="Cavalieri D."/>
            <person name="Perpetuini G."/>
            <person name="Tofalo R."/>
            <person name="Bonetti A."/>
            <person name="Arita M."/>
            <person name="Mattarelli P."/>
        </authorList>
    </citation>
    <scope>NUCLEOTIDE SEQUENCE [LARGE SCALE GENOMIC DNA]</scope>
    <source>
        <strain evidence="1 2">RST17</strain>
    </source>
</reference>
<dbReference type="AlphaFoldDB" id="A0A5M9ZH96"/>
<evidence type="ECO:0000313" key="2">
    <source>
        <dbReference type="Proteomes" id="UP000410049"/>
    </source>
</evidence>
<dbReference type="EMBL" id="RZUH01000009">
    <property type="protein sequence ID" value="KAA8826991.1"/>
    <property type="molecule type" value="Genomic_DNA"/>
</dbReference>
<sequence>MGGRLIGLYSPFADPVTRARQLTAMMYGINGHIADRAEVARITHGEHRWTEAEIDEVLDNLHAVIARAEEEKRRREEPEEDYMGAAREWRDWRREEGYALTDTDWLILKDSTKHDYTAEERALIESGD</sequence>
<accession>A0A5M9ZH96</accession>
<comment type="caution">
    <text evidence="1">The sequence shown here is derived from an EMBL/GenBank/DDBJ whole genome shotgun (WGS) entry which is preliminary data.</text>
</comment>
<dbReference type="RefSeq" id="WP_150379947.1">
    <property type="nucleotide sequence ID" value="NZ_RZUH01000009.1"/>
</dbReference>
<dbReference type="Proteomes" id="UP000410049">
    <property type="component" value="Unassembled WGS sequence"/>
</dbReference>
<proteinExistence type="predicted"/>
<protein>
    <submittedName>
        <fullName evidence="1">Uncharacterized protein</fullName>
    </submittedName>
</protein>
<name>A0A5M9ZH96_9BIFI</name>
<evidence type="ECO:0000313" key="1">
    <source>
        <dbReference type="EMBL" id="KAA8826991.1"/>
    </source>
</evidence>